<comment type="caution">
    <text evidence="2">The sequence shown here is derived from an EMBL/GenBank/DDBJ whole genome shotgun (WGS) entry which is preliminary data.</text>
</comment>
<dbReference type="PANTHER" id="PTHR22916">
    <property type="entry name" value="GLYCOSYLTRANSFERASE"/>
    <property type="match status" value="1"/>
</dbReference>
<evidence type="ECO:0000313" key="2">
    <source>
        <dbReference type="EMBL" id="MBJ7879169.1"/>
    </source>
</evidence>
<dbReference type="InterPro" id="IPR029044">
    <property type="entry name" value="Nucleotide-diphossugar_trans"/>
</dbReference>
<organism evidence="2 3">
    <name type="scientific">Gelidibacter salicanalis</name>
    <dbReference type="NCBI Taxonomy" id="291193"/>
    <lineage>
        <taxon>Bacteria</taxon>
        <taxon>Pseudomonadati</taxon>
        <taxon>Bacteroidota</taxon>
        <taxon>Flavobacteriia</taxon>
        <taxon>Flavobacteriales</taxon>
        <taxon>Flavobacteriaceae</taxon>
        <taxon>Gelidibacter</taxon>
    </lineage>
</organism>
<dbReference type="AlphaFoldDB" id="A0A934KJY9"/>
<dbReference type="EMBL" id="JAEHJZ010000001">
    <property type="protein sequence ID" value="MBJ7879169.1"/>
    <property type="molecule type" value="Genomic_DNA"/>
</dbReference>
<dbReference type="SUPFAM" id="SSF53448">
    <property type="entry name" value="Nucleotide-diphospho-sugar transferases"/>
    <property type="match status" value="1"/>
</dbReference>
<dbReference type="CDD" id="cd06433">
    <property type="entry name" value="GT_2_WfgS_like"/>
    <property type="match status" value="1"/>
</dbReference>
<dbReference type="PANTHER" id="PTHR22916:SF67">
    <property type="entry name" value="COLANIC ACID BIOSYNTHESIS GLYCOSYL TRANSFERASE WCAE-RELATED"/>
    <property type="match status" value="1"/>
</dbReference>
<feature type="domain" description="Glycosyltransferase 2-like" evidence="1">
    <location>
        <begin position="3"/>
        <end position="132"/>
    </location>
</feature>
<proteinExistence type="predicted"/>
<dbReference type="GO" id="GO:0016758">
    <property type="term" value="F:hexosyltransferase activity"/>
    <property type="evidence" value="ECO:0007669"/>
    <property type="project" value="UniProtKB-ARBA"/>
</dbReference>
<dbReference type="RefSeq" id="WP_199596616.1">
    <property type="nucleotide sequence ID" value="NZ_JAEHJZ010000001.1"/>
</dbReference>
<accession>A0A934KJY9</accession>
<sequence length="245" mass="28250">MISIIIPSFNAESTIKKTILSITDQSVDKVQYEIIVIDGQSTDSTMDVLKAYKDEIDVLVSEPDAGIYDAMNKGIKVAKGEWIYFLGADDVLYNTSVLSEVSEKLNTTNADIIYGDVVKTPSQTVYDGKFNAYKMVFKNICHQAIFYHKSVFANHGTYIADYTINADWEFNFKTMLSGVRFQYIPLTVAYFNENGASGTRQDIAYEIRRKEFFGQLPLWAKFCFKFRKTFWMKWYSKNFLNFEYA</sequence>
<evidence type="ECO:0000313" key="3">
    <source>
        <dbReference type="Proteomes" id="UP000662373"/>
    </source>
</evidence>
<evidence type="ECO:0000259" key="1">
    <source>
        <dbReference type="Pfam" id="PF00535"/>
    </source>
</evidence>
<dbReference type="Pfam" id="PF00535">
    <property type="entry name" value="Glycos_transf_2"/>
    <property type="match status" value="1"/>
</dbReference>
<keyword evidence="3" id="KW-1185">Reference proteome</keyword>
<name>A0A934KJY9_9FLAO</name>
<dbReference type="InterPro" id="IPR001173">
    <property type="entry name" value="Glyco_trans_2-like"/>
</dbReference>
<dbReference type="Proteomes" id="UP000662373">
    <property type="component" value="Unassembled WGS sequence"/>
</dbReference>
<dbReference type="Gene3D" id="3.90.550.10">
    <property type="entry name" value="Spore Coat Polysaccharide Biosynthesis Protein SpsA, Chain A"/>
    <property type="match status" value="1"/>
</dbReference>
<gene>
    <name evidence="2" type="ORF">JEM65_00660</name>
</gene>
<protein>
    <submittedName>
        <fullName evidence="2">Glycosyltransferase</fullName>
    </submittedName>
</protein>
<reference evidence="2 3" key="1">
    <citation type="submission" date="2020-09" db="EMBL/GenBank/DDBJ databases">
        <title>Draft genome of Gelidibacter salicanalis PAMC21136.</title>
        <authorList>
            <person name="Park H."/>
        </authorList>
    </citation>
    <scope>NUCLEOTIDE SEQUENCE [LARGE SCALE GENOMIC DNA]</scope>
    <source>
        <strain evidence="2 3">PAMC21136</strain>
    </source>
</reference>